<dbReference type="InterPro" id="IPR027417">
    <property type="entry name" value="P-loop_NTPase"/>
</dbReference>
<keyword evidence="2" id="KW-0547">Nucleotide-binding</keyword>
<dbReference type="InterPro" id="IPR013615">
    <property type="entry name" value="CbbQ_C"/>
</dbReference>
<evidence type="ECO:0000313" key="7">
    <source>
        <dbReference type="Proteomes" id="UP000030661"/>
    </source>
</evidence>
<keyword evidence="3" id="KW-0067">ATP-binding</keyword>
<comment type="similarity">
    <text evidence="1">Belongs to the CbbQ/NirQ/NorQ/GpvN family.</text>
</comment>
<evidence type="ECO:0000256" key="1">
    <source>
        <dbReference type="ARBA" id="ARBA00009417"/>
    </source>
</evidence>
<dbReference type="InterPro" id="IPR050764">
    <property type="entry name" value="CbbQ/NirQ/NorQ/GpvN"/>
</dbReference>
<evidence type="ECO:0000313" key="6">
    <source>
        <dbReference type="EMBL" id="GAK60140.1"/>
    </source>
</evidence>
<dbReference type="InterPro" id="IPR011704">
    <property type="entry name" value="ATPase_dyneun-rel_AAA"/>
</dbReference>
<dbReference type="HOGENOM" id="CLU_067562_0_0_0"/>
<dbReference type="GO" id="GO:0005524">
    <property type="term" value="F:ATP binding"/>
    <property type="evidence" value="ECO:0007669"/>
    <property type="project" value="UniProtKB-KW"/>
</dbReference>
<proteinExistence type="inferred from homology"/>
<dbReference type="PANTHER" id="PTHR42759">
    <property type="entry name" value="MOXR FAMILY PROTEIN"/>
    <property type="match status" value="1"/>
</dbReference>
<dbReference type="EMBL" id="DF820472">
    <property type="protein sequence ID" value="GAK60140.1"/>
    <property type="molecule type" value="Genomic_DNA"/>
</dbReference>
<reference evidence="6" key="1">
    <citation type="journal article" date="2015" name="PeerJ">
        <title>First genomic representation of candidate bacterial phylum KSB3 points to enhanced environmental sensing as a trigger of wastewater bulking.</title>
        <authorList>
            <person name="Sekiguchi Y."/>
            <person name="Ohashi A."/>
            <person name="Parks D.H."/>
            <person name="Yamauchi T."/>
            <person name="Tyson G.W."/>
            <person name="Hugenholtz P."/>
        </authorList>
    </citation>
    <scope>NUCLEOTIDE SEQUENCE [LARGE SCALE GENOMIC DNA]</scope>
</reference>
<dbReference type="eggNOG" id="COG0714">
    <property type="taxonomic scope" value="Bacteria"/>
</dbReference>
<dbReference type="AlphaFoldDB" id="A0A081C6D5"/>
<protein>
    <submittedName>
        <fullName evidence="6">ATPase associated with various cellular activities AAA_5</fullName>
    </submittedName>
</protein>
<gene>
    <name evidence="6" type="ORF">U27_00031</name>
</gene>
<evidence type="ECO:0000259" key="5">
    <source>
        <dbReference type="Pfam" id="PF08406"/>
    </source>
</evidence>
<dbReference type="Pfam" id="PF08406">
    <property type="entry name" value="CbbQ_C"/>
    <property type="match status" value="1"/>
</dbReference>
<name>A0A081C6D5_VECG1</name>
<dbReference type="SUPFAM" id="SSF52540">
    <property type="entry name" value="P-loop containing nucleoside triphosphate hydrolases"/>
    <property type="match status" value="1"/>
</dbReference>
<evidence type="ECO:0000256" key="2">
    <source>
        <dbReference type="ARBA" id="ARBA00022741"/>
    </source>
</evidence>
<dbReference type="Proteomes" id="UP000030661">
    <property type="component" value="Unassembled WGS sequence"/>
</dbReference>
<feature type="domain" description="CbbQ/NirQ/NorQ C-terminal" evidence="5">
    <location>
        <begin position="182"/>
        <end position="264"/>
    </location>
</feature>
<dbReference type="Pfam" id="PF07728">
    <property type="entry name" value="AAA_5"/>
    <property type="match status" value="1"/>
</dbReference>
<evidence type="ECO:0000259" key="4">
    <source>
        <dbReference type="Pfam" id="PF07728"/>
    </source>
</evidence>
<organism evidence="6">
    <name type="scientific">Vecturithrix granuli</name>
    <dbReference type="NCBI Taxonomy" id="1499967"/>
    <lineage>
        <taxon>Bacteria</taxon>
        <taxon>Candidatus Moduliflexota</taxon>
        <taxon>Candidatus Vecturitrichia</taxon>
        <taxon>Candidatus Vecturitrichales</taxon>
        <taxon>Candidatus Vecturitrichaceae</taxon>
        <taxon>Candidatus Vecturithrix</taxon>
    </lineage>
</organism>
<dbReference type="Gene3D" id="3.40.50.300">
    <property type="entry name" value="P-loop containing nucleotide triphosphate hydrolases"/>
    <property type="match status" value="1"/>
</dbReference>
<dbReference type="PANTHER" id="PTHR42759:SF7">
    <property type="entry name" value="DENITRIFICATION REGULATORY PROTEIN NIRQ"/>
    <property type="match status" value="1"/>
</dbReference>
<keyword evidence="7" id="KW-1185">Reference proteome</keyword>
<evidence type="ECO:0000256" key="3">
    <source>
        <dbReference type="ARBA" id="ARBA00022840"/>
    </source>
</evidence>
<dbReference type="GO" id="GO:0016887">
    <property type="term" value="F:ATP hydrolysis activity"/>
    <property type="evidence" value="ECO:0007669"/>
    <property type="project" value="InterPro"/>
</dbReference>
<dbReference type="STRING" id="1499967.U27_00031"/>
<accession>A0A081C6D5</accession>
<sequence length="294" mass="33392">MQEIIRQFAIPERPNYISQRDEEHVFRAAFQSRIPLILKGPTGCGKTRFIEYMAYQLQLPLITVSCHEDLTAGDLVGRYLWKDDETVWYDGPLTLAVRYGGICYLDEIVEARKDTVVIIHSLTDDRRMLYIDKTGEVVRAHPDFMMVLSYNPGYQSIVKDLKPSTKQRFTSLLFDYPGVEVETSIIQSESGLSAEMSRRMAEMGANIRQLKGYGLDEGVSTRLLVYVGRLIQQGLSPYTACLSAISHTLTDDQEIRTSIVDIIKLYFGDFLAEESLKLAAQRENIHTSDEADSQ</sequence>
<feature type="domain" description="ATPase dynein-related AAA" evidence="4">
    <location>
        <begin position="35"/>
        <end position="169"/>
    </location>
</feature>